<dbReference type="HOGENOM" id="CLU_179167_0_0_9"/>
<protein>
    <submittedName>
        <fullName evidence="1">Uncharacterized protein</fullName>
    </submittedName>
</protein>
<organism evidence="1 2">
    <name type="scientific">Enterococcus pallens ATCC BAA-351</name>
    <dbReference type="NCBI Taxonomy" id="1158607"/>
    <lineage>
        <taxon>Bacteria</taxon>
        <taxon>Bacillati</taxon>
        <taxon>Bacillota</taxon>
        <taxon>Bacilli</taxon>
        <taxon>Lactobacillales</taxon>
        <taxon>Enterococcaceae</taxon>
        <taxon>Enterococcus</taxon>
    </lineage>
</organism>
<gene>
    <name evidence="1" type="ORF">UAU_05295</name>
</gene>
<accession>R2SDP3</accession>
<proteinExistence type="predicted"/>
<reference evidence="1 2" key="1">
    <citation type="submission" date="2013-02" db="EMBL/GenBank/DDBJ databases">
        <title>The Genome Sequence of Enterococcus pallens BAA-351.</title>
        <authorList>
            <consortium name="The Broad Institute Genome Sequencing Platform"/>
            <consortium name="The Broad Institute Genome Sequencing Center for Infectious Disease"/>
            <person name="Earl A.M."/>
            <person name="Gilmore M.S."/>
            <person name="Lebreton F."/>
            <person name="Walker B."/>
            <person name="Young S.K."/>
            <person name="Zeng Q."/>
            <person name="Gargeya S."/>
            <person name="Fitzgerald M."/>
            <person name="Haas B."/>
            <person name="Abouelleil A."/>
            <person name="Alvarado L."/>
            <person name="Arachchi H.M."/>
            <person name="Berlin A.M."/>
            <person name="Chapman S.B."/>
            <person name="Dewar J."/>
            <person name="Goldberg J."/>
            <person name="Griggs A."/>
            <person name="Gujja S."/>
            <person name="Hansen M."/>
            <person name="Howarth C."/>
            <person name="Imamovic A."/>
            <person name="Larimer J."/>
            <person name="McCowan C."/>
            <person name="Murphy C."/>
            <person name="Neiman D."/>
            <person name="Pearson M."/>
            <person name="Priest M."/>
            <person name="Roberts A."/>
            <person name="Saif S."/>
            <person name="Shea T."/>
            <person name="Sisk P."/>
            <person name="Sykes S."/>
            <person name="Wortman J."/>
            <person name="Nusbaum C."/>
            <person name="Birren B."/>
        </authorList>
    </citation>
    <scope>NUCLEOTIDE SEQUENCE [LARGE SCALE GENOMIC DNA]</scope>
    <source>
        <strain evidence="1 2">ATCC BAA-351</strain>
    </source>
</reference>
<keyword evidence="2" id="KW-1185">Reference proteome</keyword>
<evidence type="ECO:0000313" key="1">
    <source>
        <dbReference type="EMBL" id="EOH86274.1"/>
    </source>
</evidence>
<dbReference type="PATRIC" id="fig|1158607.3.peg.5262"/>
<dbReference type="EMBL" id="AJAQ01000055">
    <property type="protein sequence ID" value="EOH86274.1"/>
    <property type="molecule type" value="Genomic_DNA"/>
</dbReference>
<name>R2SDP3_9ENTE</name>
<evidence type="ECO:0000313" key="2">
    <source>
        <dbReference type="Proteomes" id="UP000013782"/>
    </source>
</evidence>
<comment type="caution">
    <text evidence="1">The sequence shown here is derived from an EMBL/GenBank/DDBJ whole genome shotgun (WGS) entry which is preliminary data.</text>
</comment>
<sequence>MKVSFTQHEVEIISSHLSLAKEKTKASVAQEVENMVSLLQSEQGKQYIEDDEQRAYTLDQYKSTAEKLAEVTEDEFQKIDLSSADMLR</sequence>
<dbReference type="RefSeq" id="WP_010760214.1">
    <property type="nucleotide sequence ID" value="NZ_ASWD01000010.1"/>
</dbReference>
<dbReference type="Proteomes" id="UP000013782">
    <property type="component" value="Unassembled WGS sequence"/>
</dbReference>
<dbReference type="AlphaFoldDB" id="R2SDP3"/>